<reference evidence="3" key="2">
    <citation type="submission" date="2020-09" db="EMBL/GenBank/DDBJ databases">
        <authorList>
            <person name="Sun Q."/>
            <person name="Ohkuma M."/>
        </authorList>
    </citation>
    <scope>NUCLEOTIDE SEQUENCE</scope>
    <source>
        <strain evidence="3">JCM 3276</strain>
    </source>
</reference>
<dbReference type="GO" id="GO:0003677">
    <property type="term" value="F:DNA binding"/>
    <property type="evidence" value="ECO:0007669"/>
    <property type="project" value="InterPro"/>
</dbReference>
<evidence type="ECO:0000256" key="1">
    <source>
        <dbReference type="SAM" id="MobiDB-lite"/>
    </source>
</evidence>
<proteinExistence type="predicted"/>
<feature type="region of interest" description="Disordered" evidence="1">
    <location>
        <begin position="61"/>
        <end position="282"/>
    </location>
</feature>
<evidence type="ECO:0000313" key="4">
    <source>
        <dbReference type="Proteomes" id="UP000660680"/>
    </source>
</evidence>
<feature type="domain" description="Helix-hairpin-helix DNA-binding motif class 1" evidence="2">
    <location>
        <begin position="410"/>
        <end position="429"/>
    </location>
</feature>
<dbReference type="SMART" id="SM00278">
    <property type="entry name" value="HhH1"/>
    <property type="match status" value="2"/>
</dbReference>
<feature type="compositionally biased region" description="Polar residues" evidence="1">
    <location>
        <begin position="82"/>
        <end position="118"/>
    </location>
</feature>
<reference evidence="3" key="1">
    <citation type="journal article" date="2014" name="Int. J. Syst. Evol. Microbiol.">
        <title>Complete genome sequence of Corynebacterium casei LMG S-19264T (=DSM 44701T), isolated from a smear-ripened cheese.</title>
        <authorList>
            <consortium name="US DOE Joint Genome Institute (JGI-PGF)"/>
            <person name="Walter F."/>
            <person name="Albersmeier A."/>
            <person name="Kalinowski J."/>
            <person name="Ruckert C."/>
        </authorList>
    </citation>
    <scope>NUCLEOTIDE SEQUENCE</scope>
    <source>
        <strain evidence="3">JCM 3276</strain>
    </source>
</reference>
<dbReference type="PANTHER" id="PTHR21180:SF32">
    <property type="entry name" value="ENDONUCLEASE_EXONUCLEASE_PHOSPHATASE FAMILY DOMAIN-CONTAINING PROTEIN 1"/>
    <property type="match status" value="1"/>
</dbReference>
<dbReference type="GO" id="GO:0006281">
    <property type="term" value="P:DNA repair"/>
    <property type="evidence" value="ECO:0007669"/>
    <property type="project" value="InterPro"/>
</dbReference>
<organism evidence="3 4">
    <name type="scientific">Actinokineospora fastidiosa</name>
    <dbReference type="NCBI Taxonomy" id="1816"/>
    <lineage>
        <taxon>Bacteria</taxon>
        <taxon>Bacillati</taxon>
        <taxon>Actinomycetota</taxon>
        <taxon>Actinomycetes</taxon>
        <taxon>Pseudonocardiales</taxon>
        <taxon>Pseudonocardiaceae</taxon>
        <taxon>Actinokineospora</taxon>
    </lineage>
</organism>
<dbReference type="GO" id="GO:0015627">
    <property type="term" value="C:type II protein secretion system complex"/>
    <property type="evidence" value="ECO:0007669"/>
    <property type="project" value="TreeGrafter"/>
</dbReference>
<protein>
    <recommendedName>
        <fullName evidence="2">Helix-hairpin-helix DNA-binding motif class 1 domain-containing protein</fullName>
    </recommendedName>
</protein>
<feature type="compositionally biased region" description="Low complexity" evidence="1">
    <location>
        <begin position="196"/>
        <end position="206"/>
    </location>
</feature>
<dbReference type="InterPro" id="IPR003583">
    <property type="entry name" value="Hlx-hairpin-Hlx_DNA-bd_motif"/>
</dbReference>
<gene>
    <name evidence="3" type="ORF">GCM10010171_40620</name>
</gene>
<dbReference type="InterPro" id="IPR051675">
    <property type="entry name" value="Endo/Exo/Phosphatase_dom_1"/>
</dbReference>
<dbReference type="Gene3D" id="3.10.560.10">
    <property type="entry name" value="Outer membrane lipoprotein wza domain like"/>
    <property type="match status" value="1"/>
</dbReference>
<dbReference type="Proteomes" id="UP000660680">
    <property type="component" value="Unassembled WGS sequence"/>
</dbReference>
<dbReference type="EMBL" id="BMRB01000003">
    <property type="protein sequence ID" value="GGS41790.1"/>
    <property type="molecule type" value="Genomic_DNA"/>
</dbReference>
<feature type="domain" description="Helix-hairpin-helix DNA-binding motif class 1" evidence="2">
    <location>
        <begin position="440"/>
        <end position="459"/>
    </location>
</feature>
<feature type="compositionally biased region" description="Low complexity" evidence="1">
    <location>
        <begin position="125"/>
        <end position="134"/>
    </location>
</feature>
<sequence>MSAAPTVDGMKTKASVDEALARLSRAIDRPWDNGSLPSYADQHHPMTRFFNRWTKPSGAFTGTLPAYPTEDPDHPPHTHQPLRTTLNSLRRTPDNLSTDESSTLRAASGSFSRASDNLSADERSALGAASGSSRRASDNLSADERSALGAASGSSRRASDNLSADAPSALRAAQGPFRRASDYLSSDRPSAPNEVLAASASLSSHAGQPDLPESTPSPSRRTPAGPGSAMPPYAEPDLPAPHTPTRTDHYQPIDPALTEPDLDPDDLDPDSVLDPEPPQRRRRRLSRAAAVIAVAVGALLAGLIALPSTPEAPAAAPPTAALPVDQPKTAVTVDIQGKVKSPGVRELPTGSRVIDAITASGGPLPGTDTSTLNLARRLIDGEQIHVGVTPPAVADPAKPPLTNLNTAQVYQLDALPGVGIVTAQRIVEYRNAHGGFTEISQLRQIEGIGPARYDKLKDLVTVS</sequence>
<dbReference type="Pfam" id="PF10531">
    <property type="entry name" value="SLBB"/>
    <property type="match status" value="1"/>
</dbReference>
<comment type="caution">
    <text evidence="3">The sequence shown here is derived from an EMBL/GenBank/DDBJ whole genome shotgun (WGS) entry which is preliminary data.</text>
</comment>
<dbReference type="GO" id="GO:0015628">
    <property type="term" value="P:protein secretion by the type II secretion system"/>
    <property type="evidence" value="ECO:0007669"/>
    <property type="project" value="TreeGrafter"/>
</dbReference>
<dbReference type="InterPro" id="IPR010994">
    <property type="entry name" value="RuvA_2-like"/>
</dbReference>
<feature type="compositionally biased region" description="Low complexity" evidence="1">
    <location>
        <begin position="214"/>
        <end position="228"/>
    </location>
</feature>
<evidence type="ECO:0000259" key="2">
    <source>
        <dbReference type="SMART" id="SM00278"/>
    </source>
</evidence>
<dbReference type="SUPFAM" id="SSF47781">
    <property type="entry name" value="RuvA domain 2-like"/>
    <property type="match status" value="1"/>
</dbReference>
<dbReference type="PANTHER" id="PTHR21180">
    <property type="entry name" value="ENDONUCLEASE/EXONUCLEASE/PHOSPHATASE FAMILY DOMAIN-CONTAINING PROTEIN 1"/>
    <property type="match status" value="1"/>
</dbReference>
<keyword evidence="4" id="KW-1185">Reference proteome</keyword>
<feature type="compositionally biased region" description="Acidic residues" evidence="1">
    <location>
        <begin position="260"/>
        <end position="273"/>
    </location>
</feature>
<evidence type="ECO:0000313" key="3">
    <source>
        <dbReference type="EMBL" id="GGS41790.1"/>
    </source>
</evidence>
<dbReference type="InterPro" id="IPR019554">
    <property type="entry name" value="Soluble_ligand-bd"/>
</dbReference>
<dbReference type="Gene3D" id="1.10.150.310">
    <property type="entry name" value="Tex RuvX-like domain-like"/>
    <property type="match status" value="1"/>
</dbReference>
<dbReference type="Pfam" id="PF12836">
    <property type="entry name" value="HHH_3"/>
    <property type="match status" value="1"/>
</dbReference>
<name>A0A918GJF7_9PSEU</name>
<dbReference type="AlphaFoldDB" id="A0A918GJF7"/>
<accession>A0A918GJF7</accession>
<feature type="compositionally biased region" description="Low complexity" evidence="1">
    <location>
        <begin position="147"/>
        <end position="156"/>
    </location>
</feature>